<dbReference type="AlphaFoldDB" id="A0A9P6C546"/>
<organism evidence="1 2">
    <name type="scientific">Macrolepiota fuliginosa MF-IS2</name>
    <dbReference type="NCBI Taxonomy" id="1400762"/>
    <lineage>
        <taxon>Eukaryota</taxon>
        <taxon>Fungi</taxon>
        <taxon>Dikarya</taxon>
        <taxon>Basidiomycota</taxon>
        <taxon>Agaricomycotina</taxon>
        <taxon>Agaricomycetes</taxon>
        <taxon>Agaricomycetidae</taxon>
        <taxon>Agaricales</taxon>
        <taxon>Agaricineae</taxon>
        <taxon>Agaricaceae</taxon>
        <taxon>Macrolepiota</taxon>
    </lineage>
</organism>
<dbReference type="Gene3D" id="3.80.10.10">
    <property type="entry name" value="Ribonuclease Inhibitor"/>
    <property type="match status" value="1"/>
</dbReference>
<protein>
    <recommendedName>
        <fullName evidence="3">F-box domain-containing protein</fullName>
    </recommendedName>
</protein>
<dbReference type="InterPro" id="IPR032675">
    <property type="entry name" value="LRR_dom_sf"/>
</dbReference>
<dbReference type="SUPFAM" id="SSF52047">
    <property type="entry name" value="RNI-like"/>
    <property type="match status" value="1"/>
</dbReference>
<gene>
    <name evidence="1" type="ORF">P691DRAFT_704278</name>
</gene>
<dbReference type="OrthoDB" id="3268380at2759"/>
<evidence type="ECO:0000313" key="1">
    <source>
        <dbReference type="EMBL" id="KAF9448853.1"/>
    </source>
</evidence>
<dbReference type="Proteomes" id="UP000807342">
    <property type="component" value="Unassembled WGS sequence"/>
</dbReference>
<evidence type="ECO:0008006" key="3">
    <source>
        <dbReference type="Google" id="ProtNLM"/>
    </source>
</evidence>
<name>A0A9P6C546_9AGAR</name>
<reference evidence="1" key="1">
    <citation type="submission" date="2020-11" db="EMBL/GenBank/DDBJ databases">
        <authorList>
            <consortium name="DOE Joint Genome Institute"/>
            <person name="Ahrendt S."/>
            <person name="Riley R."/>
            <person name="Andreopoulos W."/>
            <person name="Labutti K."/>
            <person name="Pangilinan J."/>
            <person name="Ruiz-Duenas F.J."/>
            <person name="Barrasa J.M."/>
            <person name="Sanchez-Garcia M."/>
            <person name="Camarero S."/>
            <person name="Miyauchi S."/>
            <person name="Serrano A."/>
            <person name="Linde D."/>
            <person name="Babiker R."/>
            <person name="Drula E."/>
            <person name="Ayuso-Fernandez I."/>
            <person name="Pacheco R."/>
            <person name="Padilla G."/>
            <person name="Ferreira P."/>
            <person name="Barriuso J."/>
            <person name="Kellner H."/>
            <person name="Castanera R."/>
            <person name="Alfaro M."/>
            <person name="Ramirez L."/>
            <person name="Pisabarro A.G."/>
            <person name="Kuo A."/>
            <person name="Tritt A."/>
            <person name="Lipzen A."/>
            <person name="He G."/>
            <person name="Yan M."/>
            <person name="Ng V."/>
            <person name="Cullen D."/>
            <person name="Martin F."/>
            <person name="Rosso M.-N."/>
            <person name="Henrissat B."/>
            <person name="Hibbett D."/>
            <person name="Martinez A.T."/>
            <person name="Grigoriev I.V."/>
        </authorList>
    </citation>
    <scope>NUCLEOTIDE SEQUENCE</scope>
    <source>
        <strain evidence="1">MF-IS2</strain>
    </source>
</reference>
<comment type="caution">
    <text evidence="1">The sequence shown here is derived from an EMBL/GenBank/DDBJ whole genome shotgun (WGS) entry which is preliminary data.</text>
</comment>
<proteinExistence type="predicted"/>
<accession>A0A9P6C546</accession>
<keyword evidence="2" id="KW-1185">Reference proteome</keyword>
<sequence length="513" mass="57703">MSVLVQDLETILSSNIPPTRDEAASLRELLSQQEFALSILYKDITRLQARLKILVDRHRQGHTKLQQYQAALSSARVLPPELVRKIFIQCAADLPIDKPPSHRTPPLSLTQICSGWRDVALTTPELWSRFMFRVDCPEDVTGFKELVHLWFRRSHTRPLSLVLSTTCQPGAIPNPLLDTLQSYTENIASLDLDIPTPYLSALAEYPQDSFTCLHSIRFRGTRLDGVEEGGLSLWTPTSSPFQFAPNLTDVFISIPRTRVILEGLNLPWSQLSSLRLAETIVTSDAMLRVLGLCTNLTTCSARLVTNEVITASEITLSSLTFLSLYAEVGELAAFLRYISVPAIKNLSLHLVPNMTWDPEALIDLVSRSQCQLDQLSFSCYTIDPDMFITLLYAIQGLRTLDMMFVSFMTDDVLERMTPATVHEDPPLPLLKELRWREVSLKCSPRCVRRFISARGWPLEPSVGYVRGNCRQGLQVAQLEGLAIRSTIGHFGPEWSENLDDFKGRGLNLSYGVR</sequence>
<evidence type="ECO:0000313" key="2">
    <source>
        <dbReference type="Proteomes" id="UP000807342"/>
    </source>
</evidence>
<dbReference type="EMBL" id="MU151148">
    <property type="protein sequence ID" value="KAF9448853.1"/>
    <property type="molecule type" value="Genomic_DNA"/>
</dbReference>